<feature type="domain" description="Cullin family profile" evidence="3">
    <location>
        <begin position="601"/>
        <end position="702"/>
    </location>
</feature>
<dbReference type="InterPro" id="IPR057975">
    <property type="entry name" value="TPR_ANAPC2"/>
</dbReference>
<evidence type="ECO:0000259" key="3">
    <source>
        <dbReference type="PROSITE" id="PS50069"/>
    </source>
</evidence>
<dbReference type="PANTHER" id="PTHR45957">
    <property type="entry name" value="ANAPHASE-PROMOTING COMPLEX SUBUNIT 2"/>
    <property type="match status" value="1"/>
</dbReference>
<protein>
    <recommendedName>
        <fullName evidence="3">Cullin family profile domain-containing protein</fullName>
    </recommendedName>
</protein>
<accession>A0AAV0J7R3</accession>
<name>A0AAV0J7R3_9ROSI</name>
<evidence type="ECO:0000256" key="1">
    <source>
        <dbReference type="PROSITE-ProRule" id="PRU00330"/>
    </source>
</evidence>
<dbReference type="GO" id="GO:0006511">
    <property type="term" value="P:ubiquitin-dependent protein catabolic process"/>
    <property type="evidence" value="ECO:0007669"/>
    <property type="project" value="InterPro"/>
</dbReference>
<dbReference type="AlphaFoldDB" id="A0AAV0J7R3"/>
<dbReference type="InterPro" id="IPR044554">
    <property type="entry name" value="ANAPC2"/>
</dbReference>
<proteinExistence type="inferred from homology"/>
<evidence type="ECO:0000256" key="2">
    <source>
        <dbReference type="SAM" id="MobiDB-lite"/>
    </source>
</evidence>
<dbReference type="GO" id="GO:0031625">
    <property type="term" value="F:ubiquitin protein ligase binding"/>
    <property type="evidence" value="ECO:0007669"/>
    <property type="project" value="InterPro"/>
</dbReference>
<dbReference type="GO" id="GO:0005680">
    <property type="term" value="C:anaphase-promoting complex"/>
    <property type="evidence" value="ECO:0007669"/>
    <property type="project" value="TreeGrafter"/>
</dbReference>
<dbReference type="InterPro" id="IPR016158">
    <property type="entry name" value="Cullin_homology"/>
</dbReference>
<evidence type="ECO:0000313" key="4">
    <source>
        <dbReference type="EMBL" id="CAI0405951.1"/>
    </source>
</evidence>
<comment type="similarity">
    <text evidence="1">Belongs to the cullin family.</text>
</comment>
<sequence length="782" mass="86928">MEESSSPSVCDFELLDTLGGDSIKEILDSYNGFCSTSDALLNPTSVNLSVGREFVSHAGVLCKHGLHSLVRDLFLKSLEETFERRGALRFWQHFDAYKDDSLEKKSKNIAPIDDSEVQQVLCKALDEISAVKRYQENCLLMLVDALETDDERQYLRSKYQLVVSSVLMASLPRHFPEILHSYFKGKLEELSAIMKGESEGDDDSENDDMELDEEGKSSHKNGAMDVDECFSQGKFTENNKLVKNIGEVVRHLRSLGFTSLTEDAYASAIFLLLKDKVNDLAGDDYRGSVLESIKHWIQAVPLQFLTALLEYLGDSISQSSPSASKVSPLASQSSPLYPASNAPSEGLIRWQLRLEYFAYETLQDLRIAKLFEIIVDYPDSSPAIEDLKQCLEYTGQHSKLVESFISALRYRLLTAGASTNDILHQYVSTIKALRTIDPTGVFLEAVGEPIRDYLRGRKDTIKCIVTMLTDGSGGNAAASGITGDSLLEELNRDDEGQDNIGANDDFNTDDKQAWINAANWEPDPAEADPLKGSRNHSKVDILGMIVSIIGSKDQLVNEYRVMLAEKLLSKSDYDIASEIRTLELLKVGNEEREMGATIDILDATIISSNFWPPIQDEDLTLPAPVDQLLTDYAKRFHEIKTPRKLLWKKNLGTVKLELEFEDREIQFTVTPIHAAIIMQFQDQISWTSNKLAAALGVPVDGIVSESLGTEPNDHVFTLAEGNTDAGKNAGNGGSCEEMLPGDEEGESSVASAEDQLRKEMTVYEVCDSSPLICLLEKLKWKY</sequence>
<dbReference type="Pfam" id="PF25773">
    <property type="entry name" value="TPR_ANAPC2"/>
    <property type="match status" value="1"/>
</dbReference>
<dbReference type="Proteomes" id="UP001154282">
    <property type="component" value="Unassembled WGS sequence"/>
</dbReference>
<evidence type="ECO:0000313" key="5">
    <source>
        <dbReference type="Proteomes" id="UP001154282"/>
    </source>
</evidence>
<keyword evidence="5" id="KW-1185">Reference proteome</keyword>
<dbReference type="GO" id="GO:0070979">
    <property type="term" value="P:protein K11-linked ubiquitination"/>
    <property type="evidence" value="ECO:0007669"/>
    <property type="project" value="TreeGrafter"/>
</dbReference>
<dbReference type="InterPro" id="IPR059120">
    <property type="entry name" value="Cullin-like_AB"/>
</dbReference>
<organism evidence="4 5">
    <name type="scientific">Linum tenue</name>
    <dbReference type="NCBI Taxonomy" id="586396"/>
    <lineage>
        <taxon>Eukaryota</taxon>
        <taxon>Viridiplantae</taxon>
        <taxon>Streptophyta</taxon>
        <taxon>Embryophyta</taxon>
        <taxon>Tracheophyta</taxon>
        <taxon>Spermatophyta</taxon>
        <taxon>Magnoliopsida</taxon>
        <taxon>eudicotyledons</taxon>
        <taxon>Gunneridae</taxon>
        <taxon>Pentapetalae</taxon>
        <taxon>rosids</taxon>
        <taxon>fabids</taxon>
        <taxon>Malpighiales</taxon>
        <taxon>Linaceae</taxon>
        <taxon>Linum</taxon>
    </lineage>
</organism>
<reference evidence="4" key="1">
    <citation type="submission" date="2022-08" db="EMBL/GenBank/DDBJ databases">
        <authorList>
            <person name="Gutierrez-Valencia J."/>
        </authorList>
    </citation>
    <scope>NUCLEOTIDE SEQUENCE</scope>
</reference>
<dbReference type="PROSITE" id="PS50069">
    <property type="entry name" value="CULLIN_2"/>
    <property type="match status" value="1"/>
</dbReference>
<dbReference type="EMBL" id="CAMGYJ010000004">
    <property type="protein sequence ID" value="CAI0405951.1"/>
    <property type="molecule type" value="Genomic_DNA"/>
</dbReference>
<dbReference type="SUPFAM" id="SSF75632">
    <property type="entry name" value="Cullin homology domain"/>
    <property type="match status" value="1"/>
</dbReference>
<feature type="region of interest" description="Disordered" evidence="2">
    <location>
        <begin position="723"/>
        <end position="753"/>
    </location>
</feature>
<comment type="caution">
    <text evidence="4">The sequence shown here is derived from an EMBL/GenBank/DDBJ whole genome shotgun (WGS) entry which is preliminary data.</text>
</comment>
<gene>
    <name evidence="4" type="ORF">LITE_LOCUS13044</name>
</gene>
<dbReference type="GO" id="GO:0007091">
    <property type="term" value="P:metaphase/anaphase transition of mitotic cell cycle"/>
    <property type="evidence" value="ECO:0007669"/>
    <property type="project" value="TreeGrafter"/>
</dbReference>
<dbReference type="Gene3D" id="3.30.230.130">
    <property type="entry name" value="Cullin, Chain C, Domain 2"/>
    <property type="match status" value="1"/>
</dbReference>
<dbReference type="InterPro" id="IPR036317">
    <property type="entry name" value="Cullin_homology_sf"/>
</dbReference>
<feature type="compositionally biased region" description="Acidic residues" evidence="2">
    <location>
        <begin position="199"/>
        <end position="213"/>
    </location>
</feature>
<dbReference type="Pfam" id="PF26557">
    <property type="entry name" value="Cullin_AB"/>
    <property type="match status" value="1"/>
</dbReference>
<dbReference type="SMART" id="SM00182">
    <property type="entry name" value="CULLIN"/>
    <property type="match status" value="1"/>
</dbReference>
<feature type="region of interest" description="Disordered" evidence="2">
    <location>
        <begin position="197"/>
        <end position="223"/>
    </location>
</feature>
<dbReference type="PANTHER" id="PTHR45957:SF1">
    <property type="entry name" value="ANAPHASE-PROMOTING COMPLEX SUBUNIT 2"/>
    <property type="match status" value="1"/>
</dbReference>